<dbReference type="PANTHER" id="PTHR21472:SF26">
    <property type="entry name" value="ENDONUCLEASE DOMAIN CONTAINING 1"/>
    <property type="match status" value="1"/>
</dbReference>
<dbReference type="InterPro" id="IPR001604">
    <property type="entry name" value="Endo_G_ENPP1-like_dom"/>
</dbReference>
<feature type="non-terminal residue" evidence="4">
    <location>
        <position position="277"/>
    </location>
</feature>
<dbReference type="Gene3D" id="3.40.570.10">
    <property type="entry name" value="Extracellular Endonuclease, subunit A"/>
    <property type="match status" value="1"/>
</dbReference>
<dbReference type="SUPFAM" id="SSF54060">
    <property type="entry name" value="His-Me finger endonucleases"/>
    <property type="match status" value="1"/>
</dbReference>
<dbReference type="EMBL" id="VZTC01004114">
    <property type="protein sequence ID" value="NXB46826.1"/>
    <property type="molecule type" value="Genomic_DNA"/>
</dbReference>
<proteinExistence type="predicted"/>
<organism evidence="4 5">
    <name type="scientific">Leucopsar rothschildi</name>
    <name type="common">Bali myna</name>
    <name type="synonym">Rothschild's mynah</name>
    <dbReference type="NCBI Taxonomy" id="127929"/>
    <lineage>
        <taxon>Eukaryota</taxon>
        <taxon>Metazoa</taxon>
        <taxon>Chordata</taxon>
        <taxon>Craniata</taxon>
        <taxon>Vertebrata</taxon>
        <taxon>Euteleostomi</taxon>
        <taxon>Archelosauria</taxon>
        <taxon>Archosauria</taxon>
        <taxon>Dinosauria</taxon>
        <taxon>Saurischia</taxon>
        <taxon>Theropoda</taxon>
        <taxon>Coelurosauria</taxon>
        <taxon>Aves</taxon>
        <taxon>Neognathae</taxon>
        <taxon>Neoaves</taxon>
        <taxon>Telluraves</taxon>
        <taxon>Australaves</taxon>
        <taxon>Passeriformes</taxon>
        <taxon>Sturnidae</taxon>
        <taxon>Leucopsar</taxon>
    </lineage>
</organism>
<name>A0A7K8E4Z6_LEURO</name>
<evidence type="ECO:0000313" key="5">
    <source>
        <dbReference type="Proteomes" id="UP000522331"/>
    </source>
</evidence>
<dbReference type="SMART" id="SM00477">
    <property type="entry name" value="NUC"/>
    <property type="match status" value="1"/>
</dbReference>
<evidence type="ECO:0000313" key="4">
    <source>
        <dbReference type="EMBL" id="NXB46826.1"/>
    </source>
</evidence>
<dbReference type="AlphaFoldDB" id="A0A7K8E4Z6"/>
<dbReference type="Pfam" id="PF01223">
    <property type="entry name" value="Endonuclease_NS"/>
    <property type="match status" value="1"/>
</dbReference>
<feature type="signal peptide" evidence="1">
    <location>
        <begin position="1"/>
        <end position="19"/>
    </location>
</feature>
<dbReference type="GO" id="GO:0003676">
    <property type="term" value="F:nucleic acid binding"/>
    <property type="evidence" value="ECO:0007669"/>
    <property type="project" value="InterPro"/>
</dbReference>
<keyword evidence="5" id="KW-1185">Reference proteome</keyword>
<evidence type="ECO:0000259" key="3">
    <source>
        <dbReference type="SMART" id="SM00892"/>
    </source>
</evidence>
<keyword evidence="1" id="KW-0732">Signal</keyword>
<reference evidence="4 5" key="1">
    <citation type="submission" date="2019-09" db="EMBL/GenBank/DDBJ databases">
        <title>Bird 10,000 Genomes (B10K) Project - Family phase.</title>
        <authorList>
            <person name="Zhang G."/>
        </authorList>
    </citation>
    <scope>NUCLEOTIDE SEQUENCE [LARGE SCALE GENOMIC DNA]</scope>
    <source>
        <strain evidence="4">B10K-DU-002-02</strain>
        <tissue evidence="4">Muscle</tissue>
    </source>
</reference>
<evidence type="ECO:0000256" key="1">
    <source>
        <dbReference type="SAM" id="SignalP"/>
    </source>
</evidence>
<dbReference type="InterPro" id="IPR020821">
    <property type="entry name" value="ENPP1-3/EXOG-like_nuc-like"/>
</dbReference>
<dbReference type="SMART" id="SM00892">
    <property type="entry name" value="Endonuclease_NS"/>
    <property type="match status" value="1"/>
</dbReference>
<comment type="caution">
    <text evidence="4">The sequence shown here is derived from an EMBL/GenBank/DDBJ whole genome shotgun (WGS) entry which is preliminary data.</text>
</comment>
<feature type="non-terminal residue" evidence="4">
    <location>
        <position position="1"/>
    </location>
</feature>
<dbReference type="Proteomes" id="UP000522331">
    <property type="component" value="Unassembled WGS sequence"/>
</dbReference>
<feature type="domain" description="ENPP1-3/EXOG-like endonuclease/phosphodiesterase" evidence="2">
    <location>
        <begin position="58"/>
        <end position="269"/>
    </location>
</feature>
<feature type="domain" description="DNA/RNA non-specific endonuclease/pyrophosphatase/phosphodiesterase" evidence="3">
    <location>
        <begin position="57"/>
        <end position="269"/>
    </location>
</feature>
<dbReference type="InterPro" id="IPR044925">
    <property type="entry name" value="His-Me_finger_sf"/>
</dbReference>
<gene>
    <name evidence="4" type="primary">Endod1_0</name>
    <name evidence="4" type="ORF">LEUROT_R12825</name>
</gene>
<protein>
    <submittedName>
        <fullName evidence="4">ENDD1 protein</fullName>
    </submittedName>
</protein>
<dbReference type="InterPro" id="IPR039015">
    <property type="entry name" value="ENDOD1"/>
</dbReference>
<evidence type="ECO:0000259" key="2">
    <source>
        <dbReference type="SMART" id="SM00477"/>
    </source>
</evidence>
<dbReference type="GO" id="GO:0016787">
    <property type="term" value="F:hydrolase activity"/>
    <property type="evidence" value="ECO:0007669"/>
    <property type="project" value="InterPro"/>
</dbReference>
<dbReference type="PANTHER" id="PTHR21472">
    <property type="entry name" value="ENDONUCLEASE DOMAIN-CONTAINING 1 PROTEIN ENDOD1"/>
    <property type="match status" value="1"/>
</dbReference>
<dbReference type="GO" id="GO:0046872">
    <property type="term" value="F:metal ion binding"/>
    <property type="evidence" value="ECO:0007669"/>
    <property type="project" value="InterPro"/>
</dbReference>
<dbReference type="InterPro" id="IPR044929">
    <property type="entry name" value="DNA/RNA_non-sp_Endonuclease_sf"/>
</dbReference>
<accession>A0A7K8E4Z6</accession>
<feature type="chain" id="PRO_5029743279" evidence="1">
    <location>
        <begin position="20"/>
        <end position="277"/>
    </location>
</feature>
<sequence length="277" mass="31450">MLGLLLLQVLASCLWLGCSEVVKSFETSCPQFFYAKYIPSEGLHPQNAARICQSFDDAYHYATLYDRNRRIPVYSAYKYDPGSAKRPHKWWYVEPQLISDNNLTEMERELVLIHQYKFTIDKIIASQAVLEDYKQMTGLDRGHMCPNGHMNSKKNKTATFTLTNIVPQDSALNKGKWKTYEYKTMSNNSKGCAETYVITGAVPGNTKVANGRVNVPSHIWSAACCLVDGNPTRAWGAIAENNKNRIYKLKLGDLENRLTNLYKRGTVTLFDNACPRQ</sequence>